<proteinExistence type="predicted"/>
<dbReference type="InterPro" id="IPR003657">
    <property type="entry name" value="WRKY_dom"/>
</dbReference>
<evidence type="ECO:0000313" key="9">
    <source>
        <dbReference type="EMBL" id="KAI5385713.1"/>
    </source>
</evidence>
<dbReference type="SMART" id="SM00774">
    <property type="entry name" value="WRKY"/>
    <property type="match status" value="1"/>
</dbReference>
<dbReference type="GO" id="GO:0043565">
    <property type="term" value="F:sequence-specific DNA binding"/>
    <property type="evidence" value="ECO:0007669"/>
    <property type="project" value="InterPro"/>
</dbReference>
<evidence type="ECO:0000256" key="3">
    <source>
        <dbReference type="ARBA" id="ARBA00023125"/>
    </source>
</evidence>
<keyword evidence="3" id="KW-0238">DNA-binding</keyword>
<evidence type="ECO:0000256" key="2">
    <source>
        <dbReference type="ARBA" id="ARBA00023015"/>
    </source>
</evidence>
<feature type="non-terminal residue" evidence="9">
    <location>
        <position position="375"/>
    </location>
</feature>
<dbReference type="GO" id="GO:0005634">
    <property type="term" value="C:nucleus"/>
    <property type="evidence" value="ECO:0007669"/>
    <property type="project" value="UniProtKB-SubCell"/>
</dbReference>
<protein>
    <recommendedName>
        <fullName evidence="8">WRKY domain-containing protein</fullName>
    </recommendedName>
</protein>
<evidence type="ECO:0000259" key="8">
    <source>
        <dbReference type="PROSITE" id="PS50811"/>
    </source>
</evidence>
<dbReference type="SUPFAM" id="SSF118290">
    <property type="entry name" value="WRKY DNA-binding domain"/>
    <property type="match status" value="1"/>
</dbReference>
<feature type="compositionally biased region" description="Basic and acidic residues" evidence="6">
    <location>
        <begin position="187"/>
        <end position="201"/>
    </location>
</feature>
<dbReference type="GO" id="GO:0003700">
    <property type="term" value="F:DNA-binding transcription factor activity"/>
    <property type="evidence" value="ECO:0007669"/>
    <property type="project" value="InterPro"/>
</dbReference>
<dbReference type="InterPro" id="IPR036576">
    <property type="entry name" value="WRKY_dom_sf"/>
</dbReference>
<evidence type="ECO:0000256" key="4">
    <source>
        <dbReference type="ARBA" id="ARBA00023163"/>
    </source>
</evidence>
<dbReference type="PANTHER" id="PTHR31221:SF334">
    <property type="entry name" value="WRKY TRANSCRIPTION FACTOR 57-RELATED"/>
    <property type="match status" value="1"/>
</dbReference>
<evidence type="ECO:0000313" key="10">
    <source>
        <dbReference type="Proteomes" id="UP001058974"/>
    </source>
</evidence>
<comment type="subcellular location">
    <subcellularLocation>
        <location evidence="1">Nucleus</location>
    </subcellularLocation>
</comment>
<dbReference type="Gene3D" id="2.20.25.80">
    <property type="entry name" value="WRKY domain"/>
    <property type="match status" value="1"/>
</dbReference>
<accession>A0A9D4VM12</accession>
<dbReference type="FunFam" id="2.20.25.80:FF:000003">
    <property type="entry name" value="WRKY transcription factor 57"/>
    <property type="match status" value="1"/>
</dbReference>
<sequence>NQTSLLHTHSLFFFSFPLLSLSSSSCSLFFMSDEPKQPYFQNFILDHQTTTTDQGSNNMYCEKQLSTFPNLYDSSSSQPNCFDPSSYNMSFTECLQGTNMDHYNSSLANSFGVLSPSSSEVFSSVDQGNQQKPEVGADQTLANSSVSNSSSSEAGVAEEDSGKRKKNGQVIKEEQGQQDNTKNGNNKVDKKKGEKKQKEPRFAFMTKSEVDQLEDGYRWRKYGQKAVKNSPYPRSYYRCTTQKCTVKKRVERSYEDPTTVITTYEGQHNHPVPTSLRGNAAAMFTPSLLSAPTPFSYGSNFPQDFLLHMHHHHNNTFNISSQPSSTNSASVAASIFSHNNNVNNSLLHQYQQQQQLVPDQYGLLQDIVPSMFLNN</sequence>
<keyword evidence="10" id="KW-1185">Reference proteome</keyword>
<evidence type="ECO:0000256" key="7">
    <source>
        <dbReference type="SAM" id="SignalP"/>
    </source>
</evidence>
<keyword evidence="5" id="KW-0539">Nucleus</keyword>
<dbReference type="PROSITE" id="PS50811">
    <property type="entry name" value="WRKY"/>
    <property type="match status" value="1"/>
</dbReference>
<dbReference type="Gramene" id="Psat07G0235300-T1">
    <property type="protein sequence ID" value="KAI5385713.1"/>
    <property type="gene ID" value="KIW84_072353"/>
</dbReference>
<feature type="chain" id="PRO_5038876923" description="WRKY domain-containing protein" evidence="7">
    <location>
        <begin position="27"/>
        <end position="375"/>
    </location>
</feature>
<feature type="region of interest" description="Disordered" evidence="6">
    <location>
        <begin position="119"/>
        <end position="203"/>
    </location>
</feature>
<name>A0A9D4VM12_PEA</name>
<comment type="caution">
    <text evidence="9">The sequence shown here is derived from an EMBL/GenBank/DDBJ whole genome shotgun (WGS) entry which is preliminary data.</text>
</comment>
<dbReference type="Proteomes" id="UP001058974">
    <property type="component" value="Chromosome 7"/>
</dbReference>
<dbReference type="AlphaFoldDB" id="A0A9D4VM12"/>
<keyword evidence="4" id="KW-0804">Transcription</keyword>
<dbReference type="EMBL" id="JAMSHJ010000007">
    <property type="protein sequence ID" value="KAI5385713.1"/>
    <property type="molecule type" value="Genomic_DNA"/>
</dbReference>
<dbReference type="PANTHER" id="PTHR31221">
    <property type="entry name" value="WRKY TRANSCRIPTION FACTOR PROTEIN 1-RELATED"/>
    <property type="match status" value="1"/>
</dbReference>
<organism evidence="9 10">
    <name type="scientific">Pisum sativum</name>
    <name type="common">Garden pea</name>
    <name type="synonym">Lathyrus oleraceus</name>
    <dbReference type="NCBI Taxonomy" id="3888"/>
    <lineage>
        <taxon>Eukaryota</taxon>
        <taxon>Viridiplantae</taxon>
        <taxon>Streptophyta</taxon>
        <taxon>Embryophyta</taxon>
        <taxon>Tracheophyta</taxon>
        <taxon>Spermatophyta</taxon>
        <taxon>Magnoliopsida</taxon>
        <taxon>eudicotyledons</taxon>
        <taxon>Gunneridae</taxon>
        <taxon>Pentapetalae</taxon>
        <taxon>rosids</taxon>
        <taxon>fabids</taxon>
        <taxon>Fabales</taxon>
        <taxon>Fabaceae</taxon>
        <taxon>Papilionoideae</taxon>
        <taxon>50 kb inversion clade</taxon>
        <taxon>NPAAA clade</taxon>
        <taxon>Hologalegina</taxon>
        <taxon>IRL clade</taxon>
        <taxon>Fabeae</taxon>
        <taxon>Lathyrus</taxon>
    </lineage>
</organism>
<evidence type="ECO:0000256" key="5">
    <source>
        <dbReference type="ARBA" id="ARBA00023242"/>
    </source>
</evidence>
<keyword evidence="7" id="KW-0732">Signal</keyword>
<feature type="signal peptide" evidence="7">
    <location>
        <begin position="1"/>
        <end position="26"/>
    </location>
</feature>
<keyword evidence="2" id="KW-0805">Transcription regulation</keyword>
<evidence type="ECO:0000256" key="1">
    <source>
        <dbReference type="ARBA" id="ARBA00004123"/>
    </source>
</evidence>
<dbReference type="InterPro" id="IPR044810">
    <property type="entry name" value="WRKY_plant"/>
</dbReference>
<feature type="domain" description="WRKY" evidence="8">
    <location>
        <begin position="208"/>
        <end position="273"/>
    </location>
</feature>
<feature type="compositionally biased region" description="Low complexity" evidence="6">
    <location>
        <begin position="142"/>
        <end position="155"/>
    </location>
</feature>
<dbReference type="Pfam" id="PF03106">
    <property type="entry name" value="WRKY"/>
    <property type="match status" value="1"/>
</dbReference>
<reference evidence="9 10" key="1">
    <citation type="journal article" date="2022" name="Nat. Genet.">
        <title>Improved pea reference genome and pan-genome highlight genomic features and evolutionary characteristics.</title>
        <authorList>
            <person name="Yang T."/>
            <person name="Liu R."/>
            <person name="Luo Y."/>
            <person name="Hu S."/>
            <person name="Wang D."/>
            <person name="Wang C."/>
            <person name="Pandey M.K."/>
            <person name="Ge S."/>
            <person name="Xu Q."/>
            <person name="Li N."/>
            <person name="Li G."/>
            <person name="Huang Y."/>
            <person name="Saxena R.K."/>
            <person name="Ji Y."/>
            <person name="Li M."/>
            <person name="Yan X."/>
            <person name="He Y."/>
            <person name="Liu Y."/>
            <person name="Wang X."/>
            <person name="Xiang C."/>
            <person name="Varshney R.K."/>
            <person name="Ding H."/>
            <person name="Gao S."/>
            <person name="Zong X."/>
        </authorList>
    </citation>
    <scope>NUCLEOTIDE SEQUENCE [LARGE SCALE GENOMIC DNA]</scope>
    <source>
        <strain evidence="9 10">cv. Zhongwan 6</strain>
    </source>
</reference>
<gene>
    <name evidence="9" type="ORF">KIW84_072353</name>
</gene>
<evidence type="ECO:0000256" key="6">
    <source>
        <dbReference type="SAM" id="MobiDB-lite"/>
    </source>
</evidence>